<dbReference type="EMBL" id="JAKOGG010000764">
    <property type="protein sequence ID" value="MCS4559108.1"/>
    <property type="molecule type" value="Genomic_DNA"/>
</dbReference>
<keyword evidence="2" id="KW-1185">Reference proteome</keyword>
<feature type="non-terminal residue" evidence="1">
    <location>
        <position position="1"/>
    </location>
</feature>
<reference evidence="2" key="1">
    <citation type="submission" date="2023-07" db="EMBL/GenBank/DDBJ databases">
        <title>Shewanella mangrovi sp. nov., an acetaldehyde- degrading bacterium isolated from mangrove sediment.</title>
        <authorList>
            <person name="Liu Y."/>
        </authorList>
    </citation>
    <scope>NUCLEOTIDE SEQUENCE [LARGE SCALE GENOMIC DNA]</scope>
    <source>
        <strain evidence="2">C32</strain>
    </source>
</reference>
<gene>
    <name evidence="1" type="ORF">L9G74_22055</name>
</gene>
<dbReference type="Proteomes" id="UP001201549">
    <property type="component" value="Unassembled WGS sequence"/>
</dbReference>
<name>A0ABT2FRZ2_9GAMM</name>
<organism evidence="1 2">
    <name type="scientific">Shewanella electrica</name>
    <dbReference type="NCBI Taxonomy" id="515560"/>
    <lineage>
        <taxon>Bacteria</taxon>
        <taxon>Pseudomonadati</taxon>
        <taxon>Pseudomonadota</taxon>
        <taxon>Gammaproteobacteria</taxon>
        <taxon>Alteromonadales</taxon>
        <taxon>Shewanellaceae</taxon>
        <taxon>Shewanella</taxon>
    </lineage>
</organism>
<sequence length="68" mass="7361">DGSSFNLFIFDVALSDIATAEDKSSWDLQLIQNPGSMLNMVSLLKNSFPTFTISSSNLDTSGNDNVQT</sequence>
<accession>A0ABT2FRZ2</accession>
<evidence type="ECO:0000313" key="1">
    <source>
        <dbReference type="EMBL" id="MCS4559108.1"/>
    </source>
</evidence>
<evidence type="ECO:0000313" key="2">
    <source>
        <dbReference type="Proteomes" id="UP001201549"/>
    </source>
</evidence>
<proteinExistence type="predicted"/>
<comment type="caution">
    <text evidence="1">The sequence shown here is derived from an EMBL/GenBank/DDBJ whole genome shotgun (WGS) entry which is preliminary data.</text>
</comment>
<protein>
    <submittedName>
        <fullName evidence="1">Uncharacterized protein</fullName>
    </submittedName>
</protein>